<evidence type="ECO:0008006" key="5">
    <source>
        <dbReference type="Google" id="ProtNLM"/>
    </source>
</evidence>
<sequence length="208" mass="24209">MLRKTTPFSRHLNFQPQQKLQPLKERLLIILKQCVSTKTAEQIHTQMLIHSVDKPNFLLAKLIDLKDFSYSYRFFTSMHQPNDYAFNVMIRGLATTWNQFDLTLQLYYKMKGLGIKPNNFTYPFLFIACSNLVAVEHGKLGHCMVLRCGLMADGHVRHSLITMYSKCDEVWYARKVFDEITERDLVSWNSMISGYSKDGFSWGCFGVV</sequence>
<dbReference type="PANTHER" id="PTHR47926:SF359">
    <property type="entry name" value="PENTACOTRIPEPTIDE-REPEAT REGION OF PRORP DOMAIN-CONTAINING PROTEIN"/>
    <property type="match status" value="1"/>
</dbReference>
<dbReference type="InterPro" id="IPR002885">
    <property type="entry name" value="PPR_rpt"/>
</dbReference>
<accession>A0AAP0H0I2</accession>
<comment type="caution">
    <text evidence="3">The sequence shown here is derived from an EMBL/GenBank/DDBJ whole genome shotgun (WGS) entry which is preliminary data.</text>
</comment>
<dbReference type="GO" id="GO:0003723">
    <property type="term" value="F:RNA binding"/>
    <property type="evidence" value="ECO:0007669"/>
    <property type="project" value="InterPro"/>
</dbReference>
<dbReference type="EMBL" id="JBCNJP010000015">
    <property type="protein sequence ID" value="KAK9067302.1"/>
    <property type="molecule type" value="Genomic_DNA"/>
</dbReference>
<dbReference type="Pfam" id="PF01535">
    <property type="entry name" value="PPR"/>
    <property type="match status" value="2"/>
</dbReference>
<name>A0AAP0H0I2_9ASTR</name>
<proteinExistence type="predicted"/>
<dbReference type="InterPro" id="IPR011990">
    <property type="entry name" value="TPR-like_helical_dom_sf"/>
</dbReference>
<dbReference type="Gene3D" id="1.25.40.10">
    <property type="entry name" value="Tetratricopeptide repeat domain"/>
    <property type="match status" value="2"/>
</dbReference>
<keyword evidence="4" id="KW-1185">Reference proteome</keyword>
<protein>
    <recommendedName>
        <fullName evidence="5">Pentatricopeptide repeat-containing protein</fullName>
    </recommendedName>
</protein>
<dbReference type="Pfam" id="PF13041">
    <property type="entry name" value="PPR_2"/>
    <property type="match status" value="1"/>
</dbReference>
<dbReference type="PROSITE" id="PS51375">
    <property type="entry name" value="PPR"/>
    <property type="match status" value="1"/>
</dbReference>
<organism evidence="3 4">
    <name type="scientific">Deinandra increscens subsp. villosa</name>
    <dbReference type="NCBI Taxonomy" id="3103831"/>
    <lineage>
        <taxon>Eukaryota</taxon>
        <taxon>Viridiplantae</taxon>
        <taxon>Streptophyta</taxon>
        <taxon>Embryophyta</taxon>
        <taxon>Tracheophyta</taxon>
        <taxon>Spermatophyta</taxon>
        <taxon>Magnoliopsida</taxon>
        <taxon>eudicotyledons</taxon>
        <taxon>Gunneridae</taxon>
        <taxon>Pentapetalae</taxon>
        <taxon>asterids</taxon>
        <taxon>campanulids</taxon>
        <taxon>Asterales</taxon>
        <taxon>Asteraceae</taxon>
        <taxon>Asteroideae</taxon>
        <taxon>Heliantheae alliance</taxon>
        <taxon>Madieae</taxon>
        <taxon>Madiinae</taxon>
        <taxon>Deinandra</taxon>
    </lineage>
</organism>
<keyword evidence="1" id="KW-0677">Repeat</keyword>
<evidence type="ECO:0000256" key="1">
    <source>
        <dbReference type="ARBA" id="ARBA00022737"/>
    </source>
</evidence>
<reference evidence="3 4" key="1">
    <citation type="submission" date="2024-04" db="EMBL/GenBank/DDBJ databases">
        <title>The reference genome of an endangered Asteraceae, Deinandra increscens subsp. villosa, native to the Central Coast of California.</title>
        <authorList>
            <person name="Guilliams M."/>
            <person name="Hasenstab-Lehman K."/>
            <person name="Meyer R."/>
            <person name="Mcevoy S."/>
        </authorList>
    </citation>
    <scope>NUCLEOTIDE SEQUENCE [LARGE SCALE GENOMIC DNA]</scope>
    <source>
        <tissue evidence="3">Leaf</tissue>
    </source>
</reference>
<dbReference type="InterPro" id="IPR046960">
    <property type="entry name" value="PPR_At4g14850-like_plant"/>
</dbReference>
<evidence type="ECO:0000313" key="3">
    <source>
        <dbReference type="EMBL" id="KAK9067302.1"/>
    </source>
</evidence>
<dbReference type="PANTHER" id="PTHR47926">
    <property type="entry name" value="PENTATRICOPEPTIDE REPEAT-CONTAINING PROTEIN"/>
    <property type="match status" value="1"/>
</dbReference>
<evidence type="ECO:0000256" key="2">
    <source>
        <dbReference type="PROSITE-ProRule" id="PRU00708"/>
    </source>
</evidence>
<dbReference type="GO" id="GO:0009451">
    <property type="term" value="P:RNA modification"/>
    <property type="evidence" value="ECO:0007669"/>
    <property type="project" value="InterPro"/>
</dbReference>
<evidence type="ECO:0000313" key="4">
    <source>
        <dbReference type="Proteomes" id="UP001408789"/>
    </source>
</evidence>
<dbReference type="AlphaFoldDB" id="A0AAP0H0I2"/>
<dbReference type="FunFam" id="1.25.40.10:FF:001095">
    <property type="entry name" value="Pentatricopeptide repeat-containing protein At2g34400"/>
    <property type="match status" value="1"/>
</dbReference>
<dbReference type="Proteomes" id="UP001408789">
    <property type="component" value="Unassembled WGS sequence"/>
</dbReference>
<gene>
    <name evidence="3" type="ORF">SSX86_014628</name>
</gene>
<feature type="repeat" description="PPR" evidence="2">
    <location>
        <begin position="82"/>
        <end position="117"/>
    </location>
</feature>